<dbReference type="EMBL" id="JBHRUH010000016">
    <property type="protein sequence ID" value="MFC3292680.1"/>
    <property type="molecule type" value="Genomic_DNA"/>
</dbReference>
<evidence type="ECO:0000256" key="2">
    <source>
        <dbReference type="SAM" id="MobiDB-lite"/>
    </source>
</evidence>
<accession>A0ABV7M2L9</accession>
<dbReference type="InterPro" id="IPR001623">
    <property type="entry name" value="DnaJ_domain"/>
</dbReference>
<dbReference type="Pfam" id="PF00226">
    <property type="entry name" value="DnaJ"/>
    <property type="match status" value="1"/>
</dbReference>
<dbReference type="Proteomes" id="UP001595640">
    <property type="component" value="Unassembled WGS sequence"/>
</dbReference>
<feature type="domain" description="J" evidence="3">
    <location>
        <begin position="204"/>
        <end position="266"/>
    </location>
</feature>
<gene>
    <name evidence="4" type="ORF">ACFOEI_11440</name>
</gene>
<dbReference type="PROSITE" id="PS50076">
    <property type="entry name" value="DNAJ_2"/>
    <property type="match status" value="1"/>
</dbReference>
<dbReference type="Gene3D" id="1.10.287.110">
    <property type="entry name" value="DnaJ domain"/>
    <property type="match status" value="1"/>
</dbReference>
<protein>
    <submittedName>
        <fullName evidence="4">DnaJ domain-containing protein</fullName>
    </submittedName>
</protein>
<keyword evidence="1" id="KW-0143">Chaperone</keyword>
<name>A0ABV7M2L9_9GAMM</name>
<comment type="caution">
    <text evidence="4">The sequence shown here is derived from an EMBL/GenBank/DDBJ whole genome shotgun (WGS) entry which is preliminary data.</text>
</comment>
<evidence type="ECO:0000259" key="3">
    <source>
        <dbReference type="PROSITE" id="PS50076"/>
    </source>
</evidence>
<dbReference type="InterPro" id="IPR036869">
    <property type="entry name" value="J_dom_sf"/>
</dbReference>
<dbReference type="PRINTS" id="PR00625">
    <property type="entry name" value="JDOMAIN"/>
</dbReference>
<evidence type="ECO:0000313" key="5">
    <source>
        <dbReference type="Proteomes" id="UP001595640"/>
    </source>
</evidence>
<feature type="region of interest" description="Disordered" evidence="2">
    <location>
        <begin position="144"/>
        <end position="200"/>
    </location>
</feature>
<evidence type="ECO:0000313" key="4">
    <source>
        <dbReference type="EMBL" id="MFC3292680.1"/>
    </source>
</evidence>
<reference evidence="5" key="1">
    <citation type="journal article" date="2019" name="Int. J. Syst. Evol. Microbiol.">
        <title>The Global Catalogue of Microorganisms (GCM) 10K type strain sequencing project: providing services to taxonomists for standard genome sequencing and annotation.</title>
        <authorList>
            <consortium name="The Broad Institute Genomics Platform"/>
            <consortium name="The Broad Institute Genome Sequencing Center for Infectious Disease"/>
            <person name="Wu L."/>
            <person name="Ma J."/>
        </authorList>
    </citation>
    <scope>NUCLEOTIDE SEQUENCE [LARGE SCALE GENOMIC DNA]</scope>
    <source>
        <strain evidence="5">KCTC 12847</strain>
    </source>
</reference>
<sequence length="268" mass="30154">MATTRFSPFELLLLKSRNQTDTAALLLLTWVAASKGSLSETDRQRLADMSASMRHGHDCQAILDIGARQDLDAVQLAAEVLQKDRWGTQASPFLRQAIEIAVTEGKLAAATNHILRFLADLLGTSPPQFAQLYLEVIGKPFESPEDPSREAYWQAREHARQQQRSQSEQRQREQQSHHRQRHSQEGTGGSRQGSGRPHGDKTLRALAILGLDAGATRSEIKKAYRRLAQTHHPDRFFALGERDVASASMRFQKIQKAYEYLMQDARSL</sequence>
<evidence type="ECO:0000256" key="1">
    <source>
        <dbReference type="ARBA" id="ARBA00023186"/>
    </source>
</evidence>
<dbReference type="InterPro" id="IPR029024">
    <property type="entry name" value="TerB-like"/>
</dbReference>
<dbReference type="CDD" id="cd06257">
    <property type="entry name" value="DnaJ"/>
    <property type="match status" value="1"/>
</dbReference>
<dbReference type="PANTHER" id="PTHR24074">
    <property type="entry name" value="CO-CHAPERONE PROTEIN DJLA"/>
    <property type="match status" value="1"/>
</dbReference>
<dbReference type="InterPro" id="IPR050817">
    <property type="entry name" value="DjlA_DnaK_co-chaperone"/>
</dbReference>
<dbReference type="RefSeq" id="WP_019020348.1">
    <property type="nucleotide sequence ID" value="NZ_BMXD01000009.1"/>
</dbReference>
<dbReference type="SMART" id="SM00271">
    <property type="entry name" value="DnaJ"/>
    <property type="match status" value="1"/>
</dbReference>
<proteinExistence type="predicted"/>
<dbReference type="Gene3D" id="1.10.3680.10">
    <property type="entry name" value="TerB-like"/>
    <property type="match status" value="1"/>
</dbReference>
<dbReference type="SUPFAM" id="SSF46565">
    <property type="entry name" value="Chaperone J-domain"/>
    <property type="match status" value="1"/>
</dbReference>
<feature type="compositionally biased region" description="Basic and acidic residues" evidence="2">
    <location>
        <begin position="167"/>
        <end position="176"/>
    </location>
</feature>
<keyword evidence="5" id="KW-1185">Reference proteome</keyword>
<organism evidence="4 5">
    <name type="scientific">Modicisalibacter luteus</name>
    <dbReference type="NCBI Taxonomy" id="453962"/>
    <lineage>
        <taxon>Bacteria</taxon>
        <taxon>Pseudomonadati</taxon>
        <taxon>Pseudomonadota</taxon>
        <taxon>Gammaproteobacteria</taxon>
        <taxon>Oceanospirillales</taxon>
        <taxon>Halomonadaceae</taxon>
        <taxon>Modicisalibacter</taxon>
    </lineage>
</organism>